<dbReference type="InterPro" id="IPR003370">
    <property type="entry name" value="Chromate_transpt"/>
</dbReference>
<name>A0ABX0J4Y9_9BACL</name>
<keyword evidence="4 7" id="KW-0812">Transmembrane</keyword>
<dbReference type="EMBL" id="JAAOIW010000003">
    <property type="protein sequence ID" value="NHN30214.1"/>
    <property type="molecule type" value="Genomic_DNA"/>
</dbReference>
<comment type="subcellular location">
    <subcellularLocation>
        <location evidence="1">Cell membrane</location>
        <topology evidence="1">Multi-pass membrane protein</topology>
    </subcellularLocation>
</comment>
<protein>
    <submittedName>
        <fullName evidence="8">Chromate transporter</fullName>
    </submittedName>
</protein>
<feature type="transmembrane region" description="Helical" evidence="7">
    <location>
        <begin position="108"/>
        <end position="133"/>
    </location>
</feature>
<reference evidence="8" key="1">
    <citation type="submission" date="2020-03" db="EMBL/GenBank/DDBJ databases">
        <title>Draft sequencing of Paenibacilllus sp. S3N08.</title>
        <authorList>
            <person name="Kim D.-U."/>
        </authorList>
    </citation>
    <scope>NUCLEOTIDE SEQUENCE</scope>
    <source>
        <strain evidence="8">S3N08</strain>
    </source>
</reference>
<evidence type="ECO:0000256" key="6">
    <source>
        <dbReference type="ARBA" id="ARBA00023136"/>
    </source>
</evidence>
<evidence type="ECO:0000313" key="8">
    <source>
        <dbReference type="EMBL" id="NHN30214.1"/>
    </source>
</evidence>
<evidence type="ECO:0000256" key="7">
    <source>
        <dbReference type="SAM" id="Phobius"/>
    </source>
</evidence>
<dbReference type="Proteomes" id="UP001165962">
    <property type="component" value="Unassembled WGS sequence"/>
</dbReference>
<keyword evidence="6 7" id="KW-0472">Membrane</keyword>
<keyword evidence="3" id="KW-1003">Cell membrane</keyword>
<proteinExistence type="inferred from homology"/>
<comment type="caution">
    <text evidence="8">The sequence shown here is derived from an EMBL/GenBank/DDBJ whole genome shotgun (WGS) entry which is preliminary data.</text>
</comment>
<evidence type="ECO:0000256" key="2">
    <source>
        <dbReference type="ARBA" id="ARBA00005262"/>
    </source>
</evidence>
<sequence>MTNNEQMKISITSKQSKPSYTFIPSKLSLSSKALLGEIFWSFCKISPISFGGGYAMIPAIEKEIVEKRQWMDEEEISGALSIAGSAPGGIGINAATLIGYRIAGIQGAIAAIIGMGLPTFIIMLSLTIGYASVENSVKASAAFEGIHSAVVAFIVIAGWRMLKSAIHDKSTLLIVTAGLVALLFTTMHPALLLLIGTTAGLWILKIKEKLHIQSTGFKSGKSAIPGSNSAMAGQFMWGDGI</sequence>
<evidence type="ECO:0000256" key="4">
    <source>
        <dbReference type="ARBA" id="ARBA00022692"/>
    </source>
</evidence>
<gene>
    <name evidence="8" type="ORF">G9U52_10250</name>
</gene>
<dbReference type="PANTHER" id="PTHR43663:SF1">
    <property type="entry name" value="CHROMATE TRANSPORTER"/>
    <property type="match status" value="1"/>
</dbReference>
<organism evidence="8 9">
    <name type="scientific">Paenibacillus agricola</name>
    <dbReference type="NCBI Taxonomy" id="2716264"/>
    <lineage>
        <taxon>Bacteria</taxon>
        <taxon>Bacillati</taxon>
        <taxon>Bacillota</taxon>
        <taxon>Bacilli</taxon>
        <taxon>Bacillales</taxon>
        <taxon>Paenibacillaceae</taxon>
        <taxon>Paenibacillus</taxon>
    </lineage>
</organism>
<feature type="transmembrane region" description="Helical" evidence="7">
    <location>
        <begin position="145"/>
        <end position="162"/>
    </location>
</feature>
<feature type="transmembrane region" description="Helical" evidence="7">
    <location>
        <begin position="78"/>
        <end position="102"/>
    </location>
</feature>
<dbReference type="Pfam" id="PF02417">
    <property type="entry name" value="Chromate_transp"/>
    <property type="match status" value="1"/>
</dbReference>
<dbReference type="InterPro" id="IPR052518">
    <property type="entry name" value="CHR_Transporter"/>
</dbReference>
<evidence type="ECO:0000313" key="9">
    <source>
        <dbReference type="Proteomes" id="UP001165962"/>
    </source>
</evidence>
<keyword evidence="9" id="KW-1185">Reference proteome</keyword>
<evidence type="ECO:0000256" key="5">
    <source>
        <dbReference type="ARBA" id="ARBA00022989"/>
    </source>
</evidence>
<feature type="transmembrane region" description="Helical" evidence="7">
    <location>
        <begin position="174"/>
        <end position="204"/>
    </location>
</feature>
<evidence type="ECO:0000256" key="3">
    <source>
        <dbReference type="ARBA" id="ARBA00022475"/>
    </source>
</evidence>
<comment type="similarity">
    <text evidence="2">Belongs to the chromate ion transporter (CHR) (TC 2.A.51) family.</text>
</comment>
<keyword evidence="5 7" id="KW-1133">Transmembrane helix</keyword>
<accession>A0ABX0J4Y9</accession>
<dbReference type="PANTHER" id="PTHR43663">
    <property type="entry name" value="CHROMATE TRANSPORT PROTEIN-RELATED"/>
    <property type="match status" value="1"/>
</dbReference>
<evidence type="ECO:0000256" key="1">
    <source>
        <dbReference type="ARBA" id="ARBA00004651"/>
    </source>
</evidence>